<proteinExistence type="predicted"/>
<keyword evidence="2" id="KW-1185">Reference proteome</keyword>
<gene>
    <name evidence="1" type="ORF">JR316_0009609</name>
</gene>
<accession>A0ACB8GP03</accession>
<evidence type="ECO:0000313" key="1">
    <source>
        <dbReference type="EMBL" id="KAH9477396.1"/>
    </source>
</evidence>
<comment type="caution">
    <text evidence="1">The sequence shown here is derived from an EMBL/GenBank/DDBJ whole genome shotgun (WGS) entry which is preliminary data.</text>
</comment>
<dbReference type="EMBL" id="JAFIQS020000009">
    <property type="protein sequence ID" value="KAH9477396.1"/>
    <property type="molecule type" value="Genomic_DNA"/>
</dbReference>
<organism evidence="1 2">
    <name type="scientific">Psilocybe cubensis</name>
    <name type="common">Psychedelic mushroom</name>
    <name type="synonym">Stropharia cubensis</name>
    <dbReference type="NCBI Taxonomy" id="181762"/>
    <lineage>
        <taxon>Eukaryota</taxon>
        <taxon>Fungi</taxon>
        <taxon>Dikarya</taxon>
        <taxon>Basidiomycota</taxon>
        <taxon>Agaricomycotina</taxon>
        <taxon>Agaricomycetes</taxon>
        <taxon>Agaricomycetidae</taxon>
        <taxon>Agaricales</taxon>
        <taxon>Agaricineae</taxon>
        <taxon>Strophariaceae</taxon>
        <taxon>Psilocybe</taxon>
    </lineage>
</organism>
<evidence type="ECO:0000313" key="2">
    <source>
        <dbReference type="Proteomes" id="UP000664032"/>
    </source>
</evidence>
<reference evidence="1" key="1">
    <citation type="submission" date="2021-10" db="EMBL/GenBank/DDBJ databases">
        <title>Psilocybe cubensis genome.</title>
        <authorList>
            <person name="Mckernan K.J."/>
            <person name="Crawford S."/>
            <person name="Trippe A."/>
            <person name="Kane L.T."/>
            <person name="Mclaughlin S."/>
        </authorList>
    </citation>
    <scope>NUCLEOTIDE SEQUENCE</scope>
    <source>
        <strain evidence="1">MGC-MH-2018</strain>
    </source>
</reference>
<protein>
    <submittedName>
        <fullName evidence="1">Uncharacterized protein</fullName>
    </submittedName>
</protein>
<name>A0ACB8GP03_PSICU</name>
<dbReference type="Proteomes" id="UP000664032">
    <property type="component" value="Unassembled WGS sequence"/>
</dbReference>
<sequence length="276" mass="30669">MRGMQNDIQKENQIRQGKSFCRTVILLVIDSTLHYVQHNEEDTRHATIVALKNQGTLTCRECKSDFRFYFSLADHILATKHNHDLDPAIVPATTNTKVSTKGNQSIANRPRDMKCVFCTDLFKSPSGISQHIEAGVHEFHRHHVTAAIKSMGVVPQITIQDYTNSATPPPVPAITTYVATAAAFNGSAYACFLCEATFKSLPALNSHLNSAAHDAAEFKCPNVKCGREFTLISGLIQHLESKCCGLAPLVEIDGYFEKLEEQFSRTMETRQIRSTV</sequence>